<dbReference type="Gene3D" id="3.10.350.10">
    <property type="entry name" value="LysM domain"/>
    <property type="match status" value="3"/>
</dbReference>
<evidence type="ECO:0000259" key="2">
    <source>
        <dbReference type="PROSITE" id="PS51782"/>
    </source>
</evidence>
<dbReference type="AlphaFoldDB" id="A0A246BNT2"/>
<organism evidence="3 4">
    <name type="scientific">Deinococcus indicus</name>
    <dbReference type="NCBI Taxonomy" id="223556"/>
    <lineage>
        <taxon>Bacteria</taxon>
        <taxon>Thermotogati</taxon>
        <taxon>Deinococcota</taxon>
        <taxon>Deinococci</taxon>
        <taxon>Deinococcales</taxon>
        <taxon>Deinococcaceae</taxon>
        <taxon>Deinococcus</taxon>
    </lineage>
</organism>
<dbReference type="Proteomes" id="UP000197208">
    <property type="component" value="Unassembled WGS sequence"/>
</dbReference>
<proteinExistence type="predicted"/>
<feature type="domain" description="LysM" evidence="2">
    <location>
        <begin position="152"/>
        <end position="196"/>
    </location>
</feature>
<dbReference type="Pfam" id="PF09992">
    <property type="entry name" value="NAGPA"/>
    <property type="match status" value="1"/>
</dbReference>
<keyword evidence="4" id="KW-1185">Reference proteome</keyword>
<evidence type="ECO:0000256" key="1">
    <source>
        <dbReference type="SAM" id="SignalP"/>
    </source>
</evidence>
<dbReference type="CDD" id="cd00118">
    <property type="entry name" value="LysM"/>
    <property type="match status" value="3"/>
</dbReference>
<dbReference type="OrthoDB" id="60771at2"/>
<dbReference type="InterPro" id="IPR036779">
    <property type="entry name" value="LysM_dom_sf"/>
</dbReference>
<comment type="caution">
    <text evidence="3">The sequence shown here is derived from an EMBL/GenBank/DDBJ whole genome shotgun (WGS) entry which is preliminary data.</text>
</comment>
<dbReference type="SUPFAM" id="SSF54106">
    <property type="entry name" value="LysM domain"/>
    <property type="match status" value="3"/>
</dbReference>
<dbReference type="PROSITE" id="PS51782">
    <property type="entry name" value="LYSM"/>
    <property type="match status" value="3"/>
</dbReference>
<gene>
    <name evidence="3" type="ORF">CBQ26_03215</name>
</gene>
<sequence length="444" mass="47301">MRRTSLLLLLLLGLTGPAGPALAASAPRTVTVRAGDTLYRIATRTGTSVAALRAANGLKGDVIRAGQVLRLSAGASAPAPATTAAATARRHTVKQGDTLSLIARRYGVSVAALKAGNSLTSSVIRTGQTLKIPARTTRPAPAPTTEVRVVYRYVRMTAGDTPTRFAARYRLSVDHLRRLNGLNTARLIVPGRKLLVPSRVPVPIPPRPVRPAVSFKRLTPLSVPVRIANVDLRHRDTLIAPVLASPRAAFGSGARVSQLARNSGAKVVINGSYFHPQTYAPAGDIVMQGRMLTWGRIPMALAITPDNRATIRASTTPLLQRPLDTTWAGMETVIATGPRILSGGQLITRYNAAFRDPALFGRAARSAIGLISNRDLVLVSTHMKLTTTEMGRVMARLGIRDALLLDGGSSTGIAWNGQAALDSVRKVSYGIGVFTDYTGRRYAR</sequence>
<evidence type="ECO:0000313" key="3">
    <source>
        <dbReference type="EMBL" id="OWL97325.1"/>
    </source>
</evidence>
<evidence type="ECO:0000313" key="4">
    <source>
        <dbReference type="Proteomes" id="UP000197208"/>
    </source>
</evidence>
<dbReference type="Pfam" id="PF01476">
    <property type="entry name" value="LysM"/>
    <property type="match status" value="3"/>
</dbReference>
<feature type="domain" description="LysM" evidence="2">
    <location>
        <begin position="28"/>
        <end position="71"/>
    </location>
</feature>
<feature type="chain" id="PRO_5012851562" evidence="1">
    <location>
        <begin position="24"/>
        <end position="444"/>
    </location>
</feature>
<feature type="signal peptide" evidence="1">
    <location>
        <begin position="1"/>
        <end position="23"/>
    </location>
</feature>
<accession>A0A246BNT2</accession>
<name>A0A246BNT2_9DEIO</name>
<dbReference type="SMART" id="SM00257">
    <property type="entry name" value="LysM"/>
    <property type="match status" value="3"/>
</dbReference>
<dbReference type="EMBL" id="NHMK01000009">
    <property type="protein sequence ID" value="OWL97325.1"/>
    <property type="molecule type" value="Genomic_DNA"/>
</dbReference>
<reference evidence="3 4" key="1">
    <citation type="submission" date="2017-05" db="EMBL/GenBank/DDBJ databases">
        <title>De novo genome assembly of Deniococcus indicus strain DR1.</title>
        <authorList>
            <person name="Chauhan D."/>
            <person name="Yennamalli R.M."/>
            <person name="Priyadarshini R."/>
        </authorList>
    </citation>
    <scope>NUCLEOTIDE SEQUENCE [LARGE SCALE GENOMIC DNA]</scope>
    <source>
        <strain evidence="3 4">DR1</strain>
    </source>
</reference>
<dbReference type="RefSeq" id="WP_088247148.1">
    <property type="nucleotide sequence ID" value="NZ_BNAM01000013.1"/>
</dbReference>
<dbReference type="InterPro" id="IPR018392">
    <property type="entry name" value="LysM"/>
</dbReference>
<keyword evidence="1" id="KW-0732">Signal</keyword>
<dbReference type="PANTHER" id="PTHR33734">
    <property type="entry name" value="LYSM DOMAIN-CONTAINING GPI-ANCHORED PROTEIN 2"/>
    <property type="match status" value="1"/>
</dbReference>
<feature type="domain" description="LysM" evidence="2">
    <location>
        <begin position="89"/>
        <end position="132"/>
    </location>
</feature>
<dbReference type="PANTHER" id="PTHR33734:SF22">
    <property type="entry name" value="MEMBRANE-BOUND LYTIC MUREIN TRANSGLYCOSYLASE D"/>
    <property type="match status" value="1"/>
</dbReference>
<protein>
    <submittedName>
        <fullName evidence="3">Peptidoglycan-binding protein</fullName>
    </submittedName>
</protein>
<dbReference type="InterPro" id="IPR018711">
    <property type="entry name" value="NAGPA"/>
</dbReference>